<keyword evidence="2" id="KW-1185">Reference proteome</keyword>
<organism evidence="1 2">
    <name type="scientific">Corallococcus terminator</name>
    <dbReference type="NCBI Taxonomy" id="2316733"/>
    <lineage>
        <taxon>Bacteria</taxon>
        <taxon>Pseudomonadati</taxon>
        <taxon>Myxococcota</taxon>
        <taxon>Myxococcia</taxon>
        <taxon>Myxococcales</taxon>
        <taxon>Cystobacterineae</taxon>
        <taxon>Myxococcaceae</taxon>
        <taxon>Corallococcus</taxon>
    </lineage>
</organism>
<dbReference type="RefSeq" id="WP_120540189.1">
    <property type="nucleotide sequence ID" value="NZ_RAVZ01000041.1"/>
</dbReference>
<dbReference type="Pfam" id="PF09535">
    <property type="entry name" value="Gmx_para_CXXCG"/>
    <property type="match status" value="1"/>
</dbReference>
<protein>
    <submittedName>
        <fullName evidence="1">Uncharacterized protein</fullName>
    </submittedName>
</protein>
<reference evidence="2" key="1">
    <citation type="submission" date="2018-09" db="EMBL/GenBank/DDBJ databases">
        <authorList>
            <person name="Livingstone P.G."/>
            <person name="Whitworth D.E."/>
        </authorList>
    </citation>
    <scope>NUCLEOTIDE SEQUENCE [LARGE SCALE GENOMIC DNA]</scope>
    <source>
        <strain evidence="2">CA054A</strain>
    </source>
</reference>
<dbReference type="InterPro" id="IPR011750">
    <property type="entry name" value="Gmx_para_CXXCG"/>
</dbReference>
<dbReference type="Proteomes" id="UP000268094">
    <property type="component" value="Unassembled WGS sequence"/>
</dbReference>
<dbReference type="EMBL" id="RAVZ01000041">
    <property type="protein sequence ID" value="RKG91698.1"/>
    <property type="molecule type" value="Genomic_DNA"/>
</dbReference>
<dbReference type="OrthoDB" id="5496921at2"/>
<evidence type="ECO:0000313" key="2">
    <source>
        <dbReference type="Proteomes" id="UP000268094"/>
    </source>
</evidence>
<dbReference type="AlphaFoldDB" id="A0A3A8J9J2"/>
<comment type="caution">
    <text evidence="1">The sequence shown here is derived from an EMBL/GenBank/DDBJ whole genome shotgun (WGS) entry which is preliminary data.</text>
</comment>
<accession>A0A3A8J9J2</accession>
<dbReference type="NCBIfam" id="TIGR02264">
    <property type="entry name" value="gmx_para_CXXCG"/>
    <property type="match status" value="1"/>
</dbReference>
<gene>
    <name evidence="1" type="ORF">D7V88_08950</name>
</gene>
<proteinExistence type="predicted"/>
<evidence type="ECO:0000313" key="1">
    <source>
        <dbReference type="EMBL" id="RKG91698.1"/>
    </source>
</evidence>
<name>A0A3A8J9J2_9BACT</name>
<sequence length="236" mass="26815">MRYFEPAVLRDPDSGQWSGEYRAEHKWCLPSVLCPRCETWSVMQAYPSVDLSGLPDNDSLTDGWPQSAEEYARRLALVRPFAPPEFLLEPGCRLGPLAGTARGHFGPVTVWPPWQVLVREDARDLLLGEGLQGIIPVHAQLRTRRTKELPLYELEVHPLAKLHPDCIYDREPTCPFCGRHGFMLPPKRWLLRESVPAGLDLFGVEETNRIVVSERFVDTVNRLGPSDVFYREITVG</sequence>